<evidence type="ECO:0000256" key="6">
    <source>
        <dbReference type="ARBA" id="ARBA00022676"/>
    </source>
</evidence>
<dbReference type="KEGG" id="seo:STM14_2428"/>
<dbReference type="GO" id="GO:0005576">
    <property type="term" value="C:extracellular region"/>
    <property type="evidence" value="ECO:0007669"/>
    <property type="project" value="UniProtKB-SubCell"/>
</dbReference>
<evidence type="ECO:0000256" key="5">
    <source>
        <dbReference type="ARBA" id="ARBA00022656"/>
    </source>
</evidence>
<evidence type="ECO:0000256" key="4">
    <source>
        <dbReference type="ARBA" id="ARBA00022525"/>
    </source>
</evidence>
<evidence type="ECO:0000256" key="12">
    <source>
        <dbReference type="ARBA" id="ARBA00093451"/>
    </source>
</evidence>
<keyword evidence="4" id="KW-0964">Secreted</keyword>
<evidence type="ECO:0000256" key="8">
    <source>
        <dbReference type="ARBA" id="ARBA00022723"/>
    </source>
</evidence>
<keyword evidence="10" id="KW-0464">Manganese</keyword>
<reference evidence="13 14" key="1">
    <citation type="journal article" date="2010" name="J. Bacteriol.">
        <title>Short-term signatures of evolutionary change in the Salmonella enterica serovar typhimurium 14028 genome.</title>
        <authorList>
            <person name="Jarvik T."/>
            <person name="Smillie C."/>
            <person name="Groisman E.A."/>
            <person name="Ochman H."/>
        </authorList>
    </citation>
    <scope>NUCLEOTIDE SEQUENCE [LARGE SCALE GENOMIC DNA]</scope>
    <source>
        <strain evidence="14">14028s / SGSC 2262</strain>
    </source>
</reference>
<dbReference type="PATRIC" id="fig|588858.6.peg.2267"/>
<dbReference type="InterPro" id="IPR057545">
    <property type="entry name" value="SseK_NleB"/>
</dbReference>
<dbReference type="GO" id="GO:0106362">
    <property type="term" value="F:protein-arginine N-acetylglucosaminyltransferase activity"/>
    <property type="evidence" value="ECO:0007669"/>
    <property type="project" value="UniProtKB-ARBA"/>
</dbReference>
<dbReference type="AlphaFoldDB" id="A0A0F6B2Z0"/>
<dbReference type="HOGENOM" id="CLU_081850_0_0_6"/>
<gene>
    <name evidence="13" type="ordered locus">STM14_2428</name>
</gene>
<sequence length="335" mass="37890">MFSRVRGFLSCQNYSHTATPAITLPSSGSANFAGVEYPLLPLDQHTPLLFQWFERNPSRFGENQIPIINTQQNPYLNNIINAAIIEKERTIGVLVDGNFSAGQKKALAKLEKQYENIKVIYNSDLDYSMYDKKLSDIYLENIAKIEAQPANVRDEYLLGEIKKSLNEVLKNNPEESLVSSHDKRLGHVRFDFYRNLFLLKGSNAFLEAGKHGCHHLQPGGGCIYLDADMLLTGKLGTLYLPDGIAVHVSRKGNSMSLENGIIAVNRSEHPALKKGLEIMHSKPYGDPYIDGVCGGLRHYFNCSIRHNYEEFCNFIEFKHEHIFMDTSSLTISSWR</sequence>
<dbReference type="SMR" id="A0A0F6B2Z0"/>
<dbReference type="Pfam" id="PF24688">
    <property type="entry name" value="SseK_NleB"/>
    <property type="match status" value="1"/>
</dbReference>
<comment type="similarity">
    <text evidence="12">Belongs to the glycosyltransferase NleB family.</text>
</comment>
<proteinExistence type="inferred from homology"/>
<dbReference type="BioCyc" id="SENT588858:STM14_RS10905-MONOMER"/>
<dbReference type="RefSeq" id="WP_000492926.1">
    <property type="nucleotide sequence ID" value="NC_016856.1"/>
</dbReference>
<name>A0A0F6B2Z0_SALT1</name>
<dbReference type="GO" id="GO:0046872">
    <property type="term" value="F:metal ion binding"/>
    <property type="evidence" value="ECO:0007669"/>
    <property type="project" value="UniProtKB-KW"/>
</dbReference>
<dbReference type="IntAct" id="A0A0F6B2Z0">
    <property type="interactions" value="1"/>
</dbReference>
<keyword evidence="6" id="KW-0328">Glycosyltransferase</keyword>
<dbReference type="GO" id="GO:0043657">
    <property type="term" value="C:host cell"/>
    <property type="evidence" value="ECO:0007669"/>
    <property type="project" value="UniProtKB-SubCell"/>
</dbReference>
<comment type="cofactor">
    <cofactor evidence="1">
        <name>Mn(2+)</name>
        <dbReference type="ChEBI" id="CHEBI:29035"/>
    </cofactor>
</comment>
<dbReference type="NCBIfam" id="NF011910">
    <property type="entry name" value="PRK15383.1"/>
    <property type="match status" value="1"/>
</dbReference>
<comment type="subcellular location">
    <subcellularLocation>
        <location evidence="2">Host cell</location>
    </subcellularLocation>
    <subcellularLocation>
        <location evidence="3">Secreted</location>
    </subcellularLocation>
</comment>
<evidence type="ECO:0000256" key="3">
    <source>
        <dbReference type="ARBA" id="ARBA00004613"/>
    </source>
</evidence>
<evidence type="ECO:0000256" key="2">
    <source>
        <dbReference type="ARBA" id="ARBA00004340"/>
    </source>
</evidence>
<dbReference type="EMBL" id="CP001363">
    <property type="protein sequence ID" value="ACY88879.1"/>
    <property type="molecule type" value="Genomic_DNA"/>
</dbReference>
<keyword evidence="14" id="KW-1185">Reference proteome</keyword>
<evidence type="ECO:0000256" key="11">
    <source>
        <dbReference type="ARBA" id="ARBA00093251"/>
    </source>
</evidence>
<evidence type="ECO:0000313" key="14">
    <source>
        <dbReference type="Proteomes" id="UP000002695"/>
    </source>
</evidence>
<keyword evidence="7" id="KW-0808">Transferase</keyword>
<keyword evidence="9" id="KW-0843">Virulence</keyword>
<organism evidence="13 14">
    <name type="scientific">Salmonella typhimurium (strain 14028s / SGSC 2262)</name>
    <dbReference type="NCBI Taxonomy" id="588858"/>
    <lineage>
        <taxon>Bacteria</taxon>
        <taxon>Pseudomonadati</taxon>
        <taxon>Pseudomonadota</taxon>
        <taxon>Gammaproteobacteria</taxon>
        <taxon>Enterobacterales</taxon>
        <taxon>Enterobacteriaceae</taxon>
        <taxon>Salmonella</taxon>
    </lineage>
</organism>
<dbReference type="GO" id="GO:0090729">
    <property type="term" value="F:toxin activity"/>
    <property type="evidence" value="ECO:0007669"/>
    <property type="project" value="UniProtKB-KW"/>
</dbReference>
<dbReference type="MINT" id="A0A0F6B2Z0"/>
<evidence type="ECO:0000256" key="9">
    <source>
        <dbReference type="ARBA" id="ARBA00023026"/>
    </source>
</evidence>
<keyword evidence="5" id="KW-0800">Toxin</keyword>
<keyword evidence="8" id="KW-0479">Metal-binding</keyword>
<accession>A0A0F6B2Z0</accession>
<evidence type="ECO:0008006" key="15">
    <source>
        <dbReference type="Google" id="ProtNLM"/>
    </source>
</evidence>
<protein>
    <recommendedName>
        <fullName evidence="15">Type III secretion system effector arginine glycosyltransferase</fullName>
    </recommendedName>
</protein>
<comment type="catalytic activity">
    <reaction evidence="11">
        <text>L-arginyl-[protein] + UDP-N-acetyl-alpha-D-glucosamine = N(omega)-(N-acetyl-beta-D-glucosaminyl)-L-arginyl-[protein] + UDP + H(+)</text>
        <dbReference type="Rhea" id="RHEA:66632"/>
        <dbReference type="Rhea" id="RHEA-COMP:10532"/>
        <dbReference type="Rhea" id="RHEA-COMP:17079"/>
        <dbReference type="ChEBI" id="CHEBI:15378"/>
        <dbReference type="ChEBI" id="CHEBI:29965"/>
        <dbReference type="ChEBI" id="CHEBI:57705"/>
        <dbReference type="ChEBI" id="CHEBI:58223"/>
        <dbReference type="ChEBI" id="CHEBI:167322"/>
    </reaction>
    <physiologicalReaction direction="left-to-right" evidence="11">
        <dbReference type="Rhea" id="RHEA:66633"/>
    </physiologicalReaction>
</comment>
<evidence type="ECO:0000256" key="10">
    <source>
        <dbReference type="ARBA" id="ARBA00023211"/>
    </source>
</evidence>
<evidence type="ECO:0000256" key="7">
    <source>
        <dbReference type="ARBA" id="ARBA00022679"/>
    </source>
</evidence>
<dbReference type="Proteomes" id="UP000002695">
    <property type="component" value="Chromosome"/>
</dbReference>
<evidence type="ECO:0000313" key="13">
    <source>
        <dbReference type="EMBL" id="ACY88879.1"/>
    </source>
</evidence>
<evidence type="ECO:0000256" key="1">
    <source>
        <dbReference type="ARBA" id="ARBA00001936"/>
    </source>
</evidence>